<dbReference type="Proteomes" id="UP000029066">
    <property type="component" value="Unassembled WGS sequence"/>
</dbReference>
<reference evidence="1 2" key="1">
    <citation type="submission" date="2014-03" db="EMBL/GenBank/DDBJ databases">
        <title>Genomics of Bifidobacteria.</title>
        <authorList>
            <person name="Ventura M."/>
            <person name="Milani C."/>
            <person name="Lugli G.A."/>
        </authorList>
    </citation>
    <scope>NUCLEOTIDE SEQUENCE [LARGE SCALE GENOMIC DNA]</scope>
    <source>
        <strain evidence="1 2">DSM 23967</strain>
    </source>
</reference>
<dbReference type="Gene3D" id="1.20.1580.10">
    <property type="entry name" value="ABC transporter ATPase like domain"/>
    <property type="match status" value="1"/>
</dbReference>
<dbReference type="OrthoDB" id="9965400at2"/>
<dbReference type="EMBL" id="JGZN01000006">
    <property type="protein sequence ID" value="KFI93024.1"/>
    <property type="molecule type" value="Genomic_DNA"/>
</dbReference>
<evidence type="ECO:0000313" key="2">
    <source>
        <dbReference type="Proteomes" id="UP000029066"/>
    </source>
</evidence>
<organism evidence="1 2">
    <name type="scientific">Bifidobacterium saguini DSM 23967</name>
    <dbReference type="NCBI Taxonomy" id="1437607"/>
    <lineage>
        <taxon>Bacteria</taxon>
        <taxon>Bacillati</taxon>
        <taxon>Actinomycetota</taxon>
        <taxon>Actinomycetes</taxon>
        <taxon>Bifidobacteriales</taxon>
        <taxon>Bifidobacteriaceae</taxon>
        <taxon>Bifidobacterium</taxon>
    </lineage>
</organism>
<sequence>MFGLFNEENDAVRKMSWHYSAEQNRMVPCDNTPCDKHGACDVIAANEYEATVEVNRRISLYNEHEKSKNRNPNTVLPSEYDNCSLFKGNLHSTIISFNSLYIGNARYMPTVKKFTPYNYDLTVNFAKRCEKCHGKGTIHDDKENKDIECPECRGSKYSEKCSASPADMVLIQDIKDDEDARFHDFVKKYPDEFNEYMRHVMMSSCYLANKGEKALYLIDIKRNFKQDMANNPDETLIHMRDLKSKYDEIMRYEPKGLKYNDIMAMAINSHYKKEKEPLEIMSFHNYVDKKTKEQKVVMICRNINDNNRSTYKIFTEADPNIMVGGKAFLRAAYGSGYDFTDPTGVPCLKLRNVKIAIRPYWEN</sequence>
<proteinExistence type="predicted"/>
<protein>
    <submittedName>
        <fullName evidence="1">Uncharacterized protein</fullName>
    </submittedName>
</protein>
<comment type="caution">
    <text evidence="1">The sequence shown here is derived from an EMBL/GenBank/DDBJ whole genome shotgun (WGS) entry which is preliminary data.</text>
</comment>
<dbReference type="RefSeq" id="WP_034534879.1">
    <property type="nucleotide sequence ID" value="NZ_JDUT01000003.1"/>
</dbReference>
<dbReference type="AlphaFoldDB" id="A0A087DBX4"/>
<gene>
    <name evidence="1" type="ORF">BISA_1188</name>
</gene>
<accession>A0A087DBX4</accession>
<evidence type="ECO:0000313" key="1">
    <source>
        <dbReference type="EMBL" id="KFI93024.1"/>
    </source>
</evidence>
<name>A0A087DBX4_9BIFI</name>